<dbReference type="Gramene" id="KFK38508">
    <property type="protein sequence ID" value="KFK38508"/>
    <property type="gene ID" value="AALP_AA3G122000"/>
</dbReference>
<dbReference type="Proteomes" id="UP000029120">
    <property type="component" value="Chromosome 3"/>
</dbReference>
<dbReference type="FunFam" id="1.25.40.10:FF:001541">
    <property type="entry name" value="Pentatricopeptide repeat (PPR) superfamily protein"/>
    <property type="match status" value="2"/>
</dbReference>
<keyword evidence="2" id="KW-0677">Repeat</keyword>
<dbReference type="GO" id="GO:0005739">
    <property type="term" value="C:mitochondrion"/>
    <property type="evidence" value="ECO:0007669"/>
    <property type="project" value="TreeGrafter"/>
</dbReference>
<comment type="similarity">
    <text evidence="1">Belongs to the PPR family. P subfamily.</text>
</comment>
<evidence type="ECO:0000256" key="2">
    <source>
        <dbReference type="ARBA" id="ARBA00022737"/>
    </source>
</evidence>
<dbReference type="InterPro" id="IPR002885">
    <property type="entry name" value="PPR_rpt"/>
</dbReference>
<dbReference type="NCBIfam" id="TIGR00756">
    <property type="entry name" value="PPR"/>
    <property type="match status" value="1"/>
</dbReference>
<dbReference type="InterPro" id="IPR011990">
    <property type="entry name" value="TPR-like_helical_dom_sf"/>
</dbReference>
<feature type="repeat" description="PPR" evidence="3">
    <location>
        <begin position="335"/>
        <end position="369"/>
    </location>
</feature>
<dbReference type="OrthoDB" id="1890565at2759"/>
<dbReference type="GO" id="GO:0003729">
    <property type="term" value="F:mRNA binding"/>
    <property type="evidence" value="ECO:0007669"/>
    <property type="project" value="UniProtKB-ARBA"/>
</dbReference>
<evidence type="ECO:0008006" key="6">
    <source>
        <dbReference type="Google" id="ProtNLM"/>
    </source>
</evidence>
<gene>
    <name evidence="4" type="ordered locus">AALP_Aa3g122000</name>
</gene>
<feature type="repeat" description="PPR" evidence="3">
    <location>
        <begin position="582"/>
        <end position="616"/>
    </location>
</feature>
<keyword evidence="5" id="KW-1185">Reference proteome</keyword>
<evidence type="ECO:0000313" key="5">
    <source>
        <dbReference type="Proteomes" id="UP000029120"/>
    </source>
</evidence>
<dbReference type="PROSITE" id="PS51375">
    <property type="entry name" value="PPR"/>
    <property type="match status" value="3"/>
</dbReference>
<dbReference type="EMBL" id="CM002871">
    <property type="protein sequence ID" value="KFK38508.1"/>
    <property type="molecule type" value="Genomic_DNA"/>
</dbReference>
<protein>
    <recommendedName>
        <fullName evidence="6">Pentacotripeptide-repeat region of PRORP domain-containing protein</fullName>
    </recommendedName>
</protein>
<organism evidence="4 5">
    <name type="scientific">Arabis alpina</name>
    <name type="common">Alpine rock-cress</name>
    <dbReference type="NCBI Taxonomy" id="50452"/>
    <lineage>
        <taxon>Eukaryota</taxon>
        <taxon>Viridiplantae</taxon>
        <taxon>Streptophyta</taxon>
        <taxon>Embryophyta</taxon>
        <taxon>Tracheophyta</taxon>
        <taxon>Spermatophyta</taxon>
        <taxon>Magnoliopsida</taxon>
        <taxon>eudicotyledons</taxon>
        <taxon>Gunneridae</taxon>
        <taxon>Pentapetalae</taxon>
        <taxon>rosids</taxon>
        <taxon>malvids</taxon>
        <taxon>Brassicales</taxon>
        <taxon>Brassicaceae</taxon>
        <taxon>Arabideae</taxon>
        <taxon>Arabis</taxon>
    </lineage>
</organism>
<evidence type="ECO:0000256" key="1">
    <source>
        <dbReference type="ARBA" id="ARBA00007626"/>
    </source>
</evidence>
<accession>A0A087H8Q6</accession>
<evidence type="ECO:0000313" key="4">
    <source>
        <dbReference type="EMBL" id="KFK38508.1"/>
    </source>
</evidence>
<sequence length="708" mass="82160">MRKAESTFEKMRELGLISKPSPYKSMTSIYGSMVIRDKVNEILREMKKEKNFEVDSVTVNNALRVYDAVSEIPKMKFPLRTRLDMAKSYLRIGVKGKAREMLRRAEELRDPESYKELLKLYGEAGGKEDVYRIWDVYKNTSKVDNEGFRALIGSLLKLGDIRGAEEMYYKEWESSGLEFDVGIPKMLASGYREKGMVNKAGELMKKTIRNRELATPITSLLEEWGSQVELSDLRELIKNLSDSDQFSKALEASSWMCEKGVVNLFPEDYAARLHLIEKELGLEEAEKFFETSIPENMKDYTVYTTLLTSYTKSDSTLKKAESTFEKMRELGFLSKLSPFNSMISLYTEVRKRSKVNKLLLEMKEKHIEPDSVTKNNVLRVNAYVSAMESMEKCISEWVKDKKLKLDVETMDAMAEAYEREGLTPTKEVYRLWNSSRGRKQVEMFMKKTKRNIGLDRPITPLLEECGKRGNQLNQLNPSKLRDRIKNLSDSNQFSEALEASSLMFKKGVVNLFPEDYAARLHLIEKVFNLEEAEKFFERNIPENMKNYTVYSTILTSYTSSTKTVNKAEAAFEKMRELGFLFELSPFNSMIYLYTELRKRSKVNKLLLEMKEKNIEPDSVTKNNVLRVNAYVSAFESMEKHVSEWVKDDDDDDEKLKLDVETMDAMAEAYEREGLTPTNEVYRLWYSSRGQKQIGMLMKFVRFWNGPVV</sequence>
<dbReference type="AlphaFoldDB" id="A0A087H8Q6"/>
<evidence type="ECO:0000256" key="3">
    <source>
        <dbReference type="PROSITE-ProRule" id="PRU00708"/>
    </source>
</evidence>
<feature type="repeat" description="PPR" evidence="3">
    <location>
        <begin position="299"/>
        <end position="334"/>
    </location>
</feature>
<dbReference type="Pfam" id="PF13812">
    <property type="entry name" value="PPR_3"/>
    <property type="match status" value="2"/>
</dbReference>
<proteinExistence type="inferred from homology"/>
<dbReference type="Gene3D" id="1.25.40.10">
    <property type="entry name" value="Tetratricopeptide repeat domain"/>
    <property type="match status" value="3"/>
</dbReference>
<dbReference type="PANTHER" id="PTHR45717:SF30">
    <property type="entry name" value="PENTATRICOPEPTIDE REPEAT (PPR) SUPERFAMILY PROTEIN"/>
    <property type="match status" value="1"/>
</dbReference>
<name>A0A087H8Q6_ARAAL</name>
<dbReference type="eggNOG" id="KOG4197">
    <property type="taxonomic scope" value="Eukaryota"/>
</dbReference>
<reference evidence="5" key="1">
    <citation type="journal article" date="2015" name="Nat. Plants">
        <title>Genome expansion of Arabis alpina linked with retrotransposition and reduced symmetric DNA methylation.</title>
        <authorList>
            <person name="Willing E.M."/>
            <person name="Rawat V."/>
            <person name="Mandakova T."/>
            <person name="Maumus F."/>
            <person name="James G.V."/>
            <person name="Nordstroem K.J."/>
            <person name="Becker C."/>
            <person name="Warthmann N."/>
            <person name="Chica C."/>
            <person name="Szarzynska B."/>
            <person name="Zytnicki M."/>
            <person name="Albani M.C."/>
            <person name="Kiefer C."/>
            <person name="Bergonzi S."/>
            <person name="Castaings L."/>
            <person name="Mateos J.L."/>
            <person name="Berns M.C."/>
            <person name="Bujdoso N."/>
            <person name="Piofczyk T."/>
            <person name="de Lorenzo L."/>
            <person name="Barrero-Sicilia C."/>
            <person name="Mateos I."/>
            <person name="Piednoel M."/>
            <person name="Hagmann J."/>
            <person name="Chen-Min-Tao R."/>
            <person name="Iglesias-Fernandez R."/>
            <person name="Schuster S.C."/>
            <person name="Alonso-Blanco C."/>
            <person name="Roudier F."/>
            <person name="Carbonero P."/>
            <person name="Paz-Ares J."/>
            <person name="Davis S.J."/>
            <person name="Pecinka A."/>
            <person name="Quesneville H."/>
            <person name="Colot V."/>
            <person name="Lysak M.A."/>
            <person name="Weigel D."/>
            <person name="Coupland G."/>
            <person name="Schneeberger K."/>
        </authorList>
    </citation>
    <scope>NUCLEOTIDE SEQUENCE [LARGE SCALE GENOMIC DNA]</scope>
    <source>
        <strain evidence="5">cv. Pajares</strain>
    </source>
</reference>
<dbReference type="PANTHER" id="PTHR45717">
    <property type="entry name" value="OS12G0527900 PROTEIN"/>
    <property type="match status" value="1"/>
</dbReference>